<keyword evidence="2" id="KW-1185">Reference proteome</keyword>
<dbReference type="PROSITE" id="PS51257">
    <property type="entry name" value="PROKAR_LIPOPROTEIN"/>
    <property type="match status" value="1"/>
</dbReference>
<comment type="caution">
    <text evidence="1">The sequence shown here is derived from an EMBL/GenBank/DDBJ whole genome shotgun (WGS) entry which is preliminary data.</text>
</comment>
<protein>
    <submittedName>
        <fullName evidence="1">Uncharacterized protein</fullName>
    </submittedName>
</protein>
<organism evidence="1 2">
    <name type="scientific">Arachis hypogaea</name>
    <name type="common">Peanut</name>
    <dbReference type="NCBI Taxonomy" id="3818"/>
    <lineage>
        <taxon>Eukaryota</taxon>
        <taxon>Viridiplantae</taxon>
        <taxon>Streptophyta</taxon>
        <taxon>Embryophyta</taxon>
        <taxon>Tracheophyta</taxon>
        <taxon>Spermatophyta</taxon>
        <taxon>Magnoliopsida</taxon>
        <taxon>eudicotyledons</taxon>
        <taxon>Gunneridae</taxon>
        <taxon>Pentapetalae</taxon>
        <taxon>rosids</taxon>
        <taxon>fabids</taxon>
        <taxon>Fabales</taxon>
        <taxon>Fabaceae</taxon>
        <taxon>Papilionoideae</taxon>
        <taxon>50 kb inversion clade</taxon>
        <taxon>dalbergioids sensu lato</taxon>
        <taxon>Dalbergieae</taxon>
        <taxon>Pterocarpus clade</taxon>
        <taxon>Arachis</taxon>
    </lineage>
</organism>
<gene>
    <name evidence="1" type="ORF">Ahy_A03g014493</name>
</gene>
<accession>A0A445DY36</accession>
<sequence>MCARYAWKGLRAEETSESHAATCTTQNASFCGCPAPTPLALFAAAISSSAKNLRIVFS</sequence>
<name>A0A445DY36_ARAHY</name>
<dbReference type="Proteomes" id="UP000289738">
    <property type="component" value="Chromosome A03"/>
</dbReference>
<evidence type="ECO:0000313" key="1">
    <source>
        <dbReference type="EMBL" id="RYR68019.1"/>
    </source>
</evidence>
<evidence type="ECO:0000313" key="2">
    <source>
        <dbReference type="Proteomes" id="UP000289738"/>
    </source>
</evidence>
<dbReference type="AlphaFoldDB" id="A0A445DY36"/>
<proteinExistence type="predicted"/>
<dbReference type="EMBL" id="SDMP01000003">
    <property type="protein sequence ID" value="RYR68019.1"/>
    <property type="molecule type" value="Genomic_DNA"/>
</dbReference>
<reference evidence="1 2" key="1">
    <citation type="submission" date="2019-01" db="EMBL/GenBank/DDBJ databases">
        <title>Sequencing of cultivated peanut Arachis hypogaea provides insights into genome evolution and oil improvement.</title>
        <authorList>
            <person name="Chen X."/>
        </authorList>
    </citation>
    <scope>NUCLEOTIDE SEQUENCE [LARGE SCALE GENOMIC DNA]</scope>
    <source>
        <strain evidence="2">cv. Fuhuasheng</strain>
        <tissue evidence="1">Leaves</tissue>
    </source>
</reference>